<evidence type="ECO:0000313" key="2">
    <source>
        <dbReference type="Proteomes" id="UP000308600"/>
    </source>
</evidence>
<sequence>MVRFAFCLGQSATNRPFASQSTHNRAAANTWLVVRASSPGPPLSEEFACYSLPYGALGFVSHLFTYYTIFLLSKGRRPLWPSRQIKASKFDIIIGLIGLCVTTAMGIITLVRCRHSWQLIMISIWKLAVSWANTLTGVTTGFIALREKKKQKEQDEENGYISLLGWAGLISLLAKHWSVARGHFLALTISWSAVMIILAFCFQCDAENTTPDAGPDPGSIKARQDEVYNQCSLGITKSIAFLPALYCDWALGIMTGNLVGVPTEDNSVFYWTYFVCKRLTMFSW</sequence>
<name>A0ACD3AWH5_9AGAR</name>
<gene>
    <name evidence="1" type="ORF">BDN72DRAFT_767720</name>
</gene>
<dbReference type="Proteomes" id="UP000308600">
    <property type="component" value="Unassembled WGS sequence"/>
</dbReference>
<accession>A0ACD3AWH5</accession>
<dbReference type="EMBL" id="ML208327">
    <property type="protein sequence ID" value="TFK69619.1"/>
    <property type="molecule type" value="Genomic_DNA"/>
</dbReference>
<proteinExistence type="predicted"/>
<evidence type="ECO:0000313" key="1">
    <source>
        <dbReference type="EMBL" id="TFK69619.1"/>
    </source>
</evidence>
<organism evidence="1 2">
    <name type="scientific">Pluteus cervinus</name>
    <dbReference type="NCBI Taxonomy" id="181527"/>
    <lineage>
        <taxon>Eukaryota</taxon>
        <taxon>Fungi</taxon>
        <taxon>Dikarya</taxon>
        <taxon>Basidiomycota</taxon>
        <taxon>Agaricomycotina</taxon>
        <taxon>Agaricomycetes</taxon>
        <taxon>Agaricomycetidae</taxon>
        <taxon>Agaricales</taxon>
        <taxon>Pluteineae</taxon>
        <taxon>Pluteaceae</taxon>
        <taxon>Pluteus</taxon>
    </lineage>
</organism>
<reference evidence="1 2" key="1">
    <citation type="journal article" date="2019" name="Nat. Ecol. Evol.">
        <title>Megaphylogeny resolves global patterns of mushroom evolution.</title>
        <authorList>
            <person name="Varga T."/>
            <person name="Krizsan K."/>
            <person name="Foldi C."/>
            <person name="Dima B."/>
            <person name="Sanchez-Garcia M."/>
            <person name="Sanchez-Ramirez S."/>
            <person name="Szollosi G.J."/>
            <person name="Szarkandi J.G."/>
            <person name="Papp V."/>
            <person name="Albert L."/>
            <person name="Andreopoulos W."/>
            <person name="Angelini C."/>
            <person name="Antonin V."/>
            <person name="Barry K.W."/>
            <person name="Bougher N.L."/>
            <person name="Buchanan P."/>
            <person name="Buyck B."/>
            <person name="Bense V."/>
            <person name="Catcheside P."/>
            <person name="Chovatia M."/>
            <person name="Cooper J."/>
            <person name="Damon W."/>
            <person name="Desjardin D."/>
            <person name="Finy P."/>
            <person name="Geml J."/>
            <person name="Haridas S."/>
            <person name="Hughes K."/>
            <person name="Justo A."/>
            <person name="Karasinski D."/>
            <person name="Kautmanova I."/>
            <person name="Kiss B."/>
            <person name="Kocsube S."/>
            <person name="Kotiranta H."/>
            <person name="LaButti K.M."/>
            <person name="Lechner B.E."/>
            <person name="Liimatainen K."/>
            <person name="Lipzen A."/>
            <person name="Lukacs Z."/>
            <person name="Mihaltcheva S."/>
            <person name="Morgado L.N."/>
            <person name="Niskanen T."/>
            <person name="Noordeloos M.E."/>
            <person name="Ohm R.A."/>
            <person name="Ortiz-Santana B."/>
            <person name="Ovrebo C."/>
            <person name="Racz N."/>
            <person name="Riley R."/>
            <person name="Savchenko A."/>
            <person name="Shiryaev A."/>
            <person name="Soop K."/>
            <person name="Spirin V."/>
            <person name="Szebenyi C."/>
            <person name="Tomsovsky M."/>
            <person name="Tulloss R.E."/>
            <person name="Uehling J."/>
            <person name="Grigoriev I.V."/>
            <person name="Vagvolgyi C."/>
            <person name="Papp T."/>
            <person name="Martin F.M."/>
            <person name="Miettinen O."/>
            <person name="Hibbett D.S."/>
            <person name="Nagy L.G."/>
        </authorList>
    </citation>
    <scope>NUCLEOTIDE SEQUENCE [LARGE SCALE GENOMIC DNA]</scope>
    <source>
        <strain evidence="1 2">NL-1719</strain>
    </source>
</reference>
<keyword evidence="2" id="KW-1185">Reference proteome</keyword>
<protein>
    <submittedName>
        <fullName evidence="1">Uncharacterized protein</fullName>
    </submittedName>
</protein>